<accession>A0A816B568</accession>
<dbReference type="EMBL" id="CAJOBH010060259">
    <property type="protein sequence ID" value="CAF4421188.1"/>
    <property type="molecule type" value="Genomic_DNA"/>
</dbReference>
<evidence type="ECO:0000313" key="2">
    <source>
        <dbReference type="EMBL" id="CAF1604807.1"/>
    </source>
</evidence>
<protein>
    <recommendedName>
        <fullName evidence="5">Mos1 transposase HTH domain-containing protein</fullName>
    </recommendedName>
</protein>
<name>A0A816B568_9BILA</name>
<evidence type="ECO:0000313" key="3">
    <source>
        <dbReference type="EMBL" id="CAF4421188.1"/>
    </source>
</evidence>
<dbReference type="AlphaFoldDB" id="A0A816B568"/>
<evidence type="ECO:0000256" key="1">
    <source>
        <dbReference type="SAM" id="MobiDB-lite"/>
    </source>
</evidence>
<feature type="compositionally biased region" description="Low complexity" evidence="1">
    <location>
        <begin position="87"/>
        <end position="99"/>
    </location>
</feature>
<organism evidence="2 4">
    <name type="scientific">Rotaria magnacalcarata</name>
    <dbReference type="NCBI Taxonomy" id="392030"/>
    <lineage>
        <taxon>Eukaryota</taxon>
        <taxon>Metazoa</taxon>
        <taxon>Spiralia</taxon>
        <taxon>Gnathifera</taxon>
        <taxon>Rotifera</taxon>
        <taxon>Eurotatoria</taxon>
        <taxon>Bdelloidea</taxon>
        <taxon>Philodinida</taxon>
        <taxon>Philodinidae</taxon>
        <taxon>Rotaria</taxon>
    </lineage>
</organism>
<dbReference type="EMBL" id="CAJNOV010017223">
    <property type="protein sequence ID" value="CAF1604807.1"/>
    <property type="molecule type" value="Genomic_DNA"/>
</dbReference>
<dbReference type="Proteomes" id="UP000663855">
    <property type="component" value="Unassembled WGS sequence"/>
</dbReference>
<reference evidence="2" key="1">
    <citation type="submission" date="2021-02" db="EMBL/GenBank/DDBJ databases">
        <authorList>
            <person name="Nowell W R."/>
        </authorList>
    </citation>
    <scope>NUCLEOTIDE SEQUENCE</scope>
</reference>
<proteinExistence type="predicted"/>
<sequence length="99" mass="11470">MTESFQQYIKIRTFLGYRPKEILVELQNAFGDEAPNYANVQRWSKRFRDAMDTPLGSPLISQLNLETQESQSDRQLDNSDLNDDNDNNNTNALNSNKQK</sequence>
<dbReference type="Proteomes" id="UP000681967">
    <property type="component" value="Unassembled WGS sequence"/>
</dbReference>
<comment type="caution">
    <text evidence="2">The sequence shown here is derived from an EMBL/GenBank/DDBJ whole genome shotgun (WGS) entry which is preliminary data.</text>
</comment>
<evidence type="ECO:0008006" key="5">
    <source>
        <dbReference type="Google" id="ProtNLM"/>
    </source>
</evidence>
<evidence type="ECO:0000313" key="4">
    <source>
        <dbReference type="Proteomes" id="UP000663855"/>
    </source>
</evidence>
<gene>
    <name evidence="3" type="ORF">BYL167_LOCUS32472</name>
    <name evidence="2" type="ORF">CJN711_LOCUS35762</name>
</gene>
<feature type="region of interest" description="Disordered" evidence="1">
    <location>
        <begin position="67"/>
        <end position="99"/>
    </location>
</feature>